<gene>
    <name evidence="1" type="ORF">g.18481</name>
</gene>
<reference evidence="1" key="1">
    <citation type="submission" date="2015-09" db="EMBL/GenBank/DDBJ databases">
        <title>De novo assembly of Pectinophora gossypiella (Pink Bollworm) gut transcriptome.</title>
        <authorList>
            <person name="Tassone E.E."/>
        </authorList>
    </citation>
    <scope>NUCLEOTIDE SEQUENCE</scope>
</reference>
<proteinExistence type="predicted"/>
<dbReference type="AlphaFoldDB" id="A0A1E1WN52"/>
<protein>
    <submittedName>
        <fullName evidence="1">Uncharacterized protein</fullName>
    </submittedName>
</protein>
<accession>A0A1E1WN52</accession>
<feature type="non-terminal residue" evidence="1">
    <location>
        <position position="126"/>
    </location>
</feature>
<feature type="non-terminal residue" evidence="1">
    <location>
        <position position="1"/>
    </location>
</feature>
<dbReference type="OrthoDB" id="343783at2759"/>
<sequence length="126" mass="14302">LPMMPVTATNDLIDFYYENLSQNNIETIYAKIVNKNDFVVYRLLSHTMGNLTNSQEILADLLQVKDNATRRLMTKITATHDIDEILLTSLLLILNGAEEADDKTRMLDILQGQNESLPPSLMNYLS</sequence>
<evidence type="ECO:0000313" key="1">
    <source>
        <dbReference type="EMBL" id="JAT88453.1"/>
    </source>
</evidence>
<organism evidence="1">
    <name type="scientific">Pectinophora gossypiella</name>
    <name type="common">Cotton pink bollworm</name>
    <name type="synonym">Depressaria gossypiella</name>
    <dbReference type="NCBI Taxonomy" id="13191"/>
    <lineage>
        <taxon>Eukaryota</taxon>
        <taxon>Metazoa</taxon>
        <taxon>Ecdysozoa</taxon>
        <taxon>Arthropoda</taxon>
        <taxon>Hexapoda</taxon>
        <taxon>Insecta</taxon>
        <taxon>Pterygota</taxon>
        <taxon>Neoptera</taxon>
        <taxon>Endopterygota</taxon>
        <taxon>Lepidoptera</taxon>
        <taxon>Glossata</taxon>
        <taxon>Ditrysia</taxon>
        <taxon>Gelechioidea</taxon>
        <taxon>Gelechiidae</taxon>
        <taxon>Apatetrinae</taxon>
        <taxon>Pectinophora</taxon>
    </lineage>
</organism>
<dbReference type="EMBL" id="GDQN01002601">
    <property type="protein sequence ID" value="JAT88453.1"/>
    <property type="molecule type" value="Transcribed_RNA"/>
</dbReference>
<name>A0A1E1WN52_PECGO</name>